<feature type="transmembrane region" description="Helical" evidence="1">
    <location>
        <begin position="30"/>
        <end position="63"/>
    </location>
</feature>
<dbReference type="InterPro" id="IPR012507">
    <property type="entry name" value="YibE_F"/>
</dbReference>
<feature type="transmembrane region" description="Helical" evidence="1">
    <location>
        <begin position="221"/>
        <end position="242"/>
    </location>
</feature>
<keyword evidence="1" id="KW-0812">Transmembrane</keyword>
<organism evidence="2 3">
    <name type="scientific">Weissella muntiaci</name>
    <dbReference type="NCBI Taxonomy" id="2508881"/>
    <lineage>
        <taxon>Bacteria</taxon>
        <taxon>Bacillati</taxon>
        <taxon>Bacillota</taxon>
        <taxon>Bacilli</taxon>
        <taxon>Lactobacillales</taxon>
        <taxon>Lactobacillaceae</taxon>
        <taxon>Weissella</taxon>
    </lineage>
</organism>
<evidence type="ECO:0000256" key="1">
    <source>
        <dbReference type="SAM" id="Phobius"/>
    </source>
</evidence>
<evidence type="ECO:0000313" key="2">
    <source>
        <dbReference type="EMBL" id="TYC50625.1"/>
    </source>
</evidence>
<evidence type="ECO:0000313" key="3">
    <source>
        <dbReference type="Proteomes" id="UP000371977"/>
    </source>
</evidence>
<dbReference type="OrthoDB" id="2414035at2"/>
<comment type="caution">
    <text evidence="2">The sequence shown here is derived from an EMBL/GenBank/DDBJ whole genome shotgun (WGS) entry which is preliminary data.</text>
</comment>
<dbReference type="RefSeq" id="WP_148621951.1">
    <property type="nucleotide sequence ID" value="NZ_SDGZ01000007.1"/>
</dbReference>
<feature type="transmembrane region" description="Helical" evidence="1">
    <location>
        <begin position="117"/>
        <end position="142"/>
    </location>
</feature>
<dbReference type="PANTHER" id="PTHR41771">
    <property type="entry name" value="MEMBRANE PROTEIN-RELATED"/>
    <property type="match status" value="1"/>
</dbReference>
<protein>
    <submittedName>
        <fullName evidence="2">YibE/F family protein</fullName>
    </submittedName>
</protein>
<dbReference type="PIRSF" id="PIRSF031503">
    <property type="entry name" value="UCP031503_mp"/>
    <property type="match status" value="1"/>
</dbReference>
<dbReference type="Pfam" id="PF07907">
    <property type="entry name" value="YibE_F"/>
    <property type="match status" value="1"/>
</dbReference>
<gene>
    <name evidence="2" type="ORF">ESZ50_02110</name>
</gene>
<dbReference type="PANTHER" id="PTHR41771:SF1">
    <property type="entry name" value="MEMBRANE PROTEIN"/>
    <property type="match status" value="1"/>
</dbReference>
<keyword evidence="3" id="KW-1185">Reference proteome</keyword>
<sequence length="257" mass="27651">MTVTIVLSLILLALMFLVGGIKGIGAFIALWLNFAILVVMIFAISFGFNATWVLVLGGGTVLLITILSTGASEQVTANALIIALTIMVLLTILIFPLEHLAMAQGFAEQNSEELEGLSLGISVSFVTIGVVAALLATLGAIAEAAVAIATAIEEIRESQPDMPFKKFMMASNRVGQQIVGTAVNTVLFGFMADFLSLAIWFAKLNYNFAAIINSKLFSSAMLSMLYAILGVVLVLPLMLALYRWQDYRKAHSERLNK</sequence>
<keyword evidence="1" id="KW-1133">Transmembrane helix</keyword>
<proteinExistence type="predicted"/>
<accession>A0A6C2CC05</accession>
<name>A0A6C2CC05_9LACO</name>
<dbReference type="EMBL" id="SDGZ01000007">
    <property type="protein sequence ID" value="TYC50625.1"/>
    <property type="molecule type" value="Genomic_DNA"/>
</dbReference>
<dbReference type="Proteomes" id="UP000371977">
    <property type="component" value="Unassembled WGS sequence"/>
</dbReference>
<feature type="transmembrane region" description="Helical" evidence="1">
    <location>
        <begin position="75"/>
        <end position="97"/>
    </location>
</feature>
<dbReference type="AlphaFoldDB" id="A0A6C2CC05"/>
<keyword evidence="1" id="KW-0472">Membrane</keyword>
<dbReference type="InterPro" id="IPR014564">
    <property type="entry name" value="UCP031503_TM"/>
</dbReference>
<feature type="transmembrane region" description="Helical" evidence="1">
    <location>
        <begin position="178"/>
        <end position="201"/>
    </location>
</feature>
<reference evidence="2 3" key="1">
    <citation type="submission" date="2019-01" db="EMBL/GenBank/DDBJ databases">
        <title>Weissella sp. nov., a novel lactic acid bacterium isolated from animal feces.</title>
        <authorList>
            <person name="Wang L.-T."/>
        </authorList>
    </citation>
    <scope>NUCLEOTIDE SEQUENCE [LARGE SCALE GENOMIC DNA]</scope>
    <source>
        <strain evidence="2 3">8H-2</strain>
    </source>
</reference>